<keyword evidence="4" id="KW-1185">Reference proteome</keyword>
<organism evidence="3 4">
    <name type="scientific">Streptomyces lunaelactis</name>
    <dbReference type="NCBI Taxonomy" id="1535768"/>
    <lineage>
        <taxon>Bacteria</taxon>
        <taxon>Bacillati</taxon>
        <taxon>Actinomycetota</taxon>
        <taxon>Actinomycetes</taxon>
        <taxon>Kitasatosporales</taxon>
        <taxon>Streptomycetaceae</taxon>
        <taxon>Streptomyces</taxon>
    </lineage>
</organism>
<dbReference type="Gene3D" id="3.40.50.720">
    <property type="entry name" value="NAD(P)-binding Rossmann-like Domain"/>
    <property type="match status" value="1"/>
</dbReference>
<dbReference type="RefSeq" id="WP_108154086.1">
    <property type="nucleotide sequence ID" value="NZ_CP026304.1"/>
</dbReference>
<comment type="similarity">
    <text evidence="1">Belongs to the short-chain dehydrogenases/reductases (SDR) family.</text>
</comment>
<evidence type="ECO:0000256" key="2">
    <source>
        <dbReference type="ARBA" id="ARBA00023002"/>
    </source>
</evidence>
<name>A0A2R4TCE4_9ACTN</name>
<evidence type="ECO:0000313" key="3">
    <source>
        <dbReference type="EMBL" id="AVZ76796.1"/>
    </source>
</evidence>
<dbReference type="GeneID" id="55660661"/>
<dbReference type="PANTHER" id="PTHR42879">
    <property type="entry name" value="3-OXOACYL-(ACYL-CARRIER-PROTEIN) REDUCTASE"/>
    <property type="match status" value="1"/>
</dbReference>
<dbReference type="OrthoDB" id="20590at2"/>
<dbReference type="EMBL" id="CP026304">
    <property type="protein sequence ID" value="AVZ76796.1"/>
    <property type="molecule type" value="Genomic_DNA"/>
</dbReference>
<dbReference type="InterPro" id="IPR036291">
    <property type="entry name" value="NAD(P)-bd_dom_sf"/>
</dbReference>
<dbReference type="InterPro" id="IPR050259">
    <property type="entry name" value="SDR"/>
</dbReference>
<dbReference type="FunFam" id="3.40.50.720:FF:000084">
    <property type="entry name" value="Short-chain dehydrogenase reductase"/>
    <property type="match status" value="1"/>
</dbReference>
<dbReference type="Proteomes" id="UP000244201">
    <property type="component" value="Chromosome"/>
</dbReference>
<dbReference type="PRINTS" id="PR00081">
    <property type="entry name" value="GDHRDH"/>
</dbReference>
<dbReference type="SUPFAM" id="SSF51735">
    <property type="entry name" value="NAD(P)-binding Rossmann-fold domains"/>
    <property type="match status" value="1"/>
</dbReference>
<sequence length="265" mass="27416">MTENSVSAQAAPWATHQGRVAVVTGAARGLGASIARGLARRGATVAAVDLSAPEQTYKEIEEAGGTCVPLVADVSDPDAVRALHDSVLAACGPAGILVNNAGIAGMAPLADVDFAHWRRVLSTNLDSQFLMSTAFAADMRERGWGRIVNMSSSAIYTNTTDMTPYLASKAGILGLTSGLANDLAPFGITVNAVSPAFTRTPLIDETVADGAMPAGIDSLLATEQAIKRRATPEDIVGTVLFLTGEDSAFVTAKFIAADGGYTRNY</sequence>
<proteinExistence type="inferred from homology"/>
<gene>
    <name evidence="3" type="ORF">SLUN_36040</name>
</gene>
<dbReference type="InterPro" id="IPR002347">
    <property type="entry name" value="SDR_fam"/>
</dbReference>
<dbReference type="PANTHER" id="PTHR42879:SF2">
    <property type="entry name" value="3-OXOACYL-[ACYL-CARRIER-PROTEIN] REDUCTASE FABG"/>
    <property type="match status" value="1"/>
</dbReference>
<dbReference type="PRINTS" id="PR00080">
    <property type="entry name" value="SDRFAMILY"/>
</dbReference>
<evidence type="ECO:0000313" key="4">
    <source>
        <dbReference type="Proteomes" id="UP000244201"/>
    </source>
</evidence>
<dbReference type="AlphaFoldDB" id="A0A2R4TCE4"/>
<dbReference type="Pfam" id="PF13561">
    <property type="entry name" value="adh_short_C2"/>
    <property type="match status" value="1"/>
</dbReference>
<protein>
    <submittedName>
        <fullName evidence="3">Short-chain dehydrogenase</fullName>
    </submittedName>
</protein>
<dbReference type="CDD" id="cd05233">
    <property type="entry name" value="SDR_c"/>
    <property type="match status" value="1"/>
</dbReference>
<dbReference type="KEGG" id="slk:SLUN_36040"/>
<reference evidence="3 4" key="1">
    <citation type="submission" date="2018-01" db="EMBL/GenBank/DDBJ databases">
        <title>Complete genome sequence of Streptomyces lunaelactis MM109T, a Ferroverdin A producer isolated from cave moonmilk deposits.</title>
        <authorList>
            <person name="Naome A."/>
            <person name="Martinet L."/>
            <person name="Maciejewska M."/>
            <person name="Anderssen S."/>
            <person name="Adam D."/>
            <person name="Tenconi E."/>
            <person name="Deflandre B."/>
            <person name="Arguelles-Arias A."/>
            <person name="Calusinska M."/>
            <person name="Copieters W."/>
            <person name="Karim L."/>
            <person name="Hanikenne M."/>
            <person name="Baurain D."/>
            <person name="van Wezel G."/>
            <person name="Smargiasso N."/>
            <person name="de Pauw E."/>
            <person name="Delfosse P."/>
            <person name="Rigali S."/>
        </authorList>
    </citation>
    <scope>NUCLEOTIDE SEQUENCE [LARGE SCALE GENOMIC DNA]</scope>
    <source>
        <strain evidence="3 4">MM109</strain>
    </source>
</reference>
<dbReference type="GO" id="GO:0016491">
    <property type="term" value="F:oxidoreductase activity"/>
    <property type="evidence" value="ECO:0007669"/>
    <property type="project" value="UniProtKB-KW"/>
</dbReference>
<accession>A0A2R4TCE4</accession>
<keyword evidence="2" id="KW-0560">Oxidoreductase</keyword>
<evidence type="ECO:0000256" key="1">
    <source>
        <dbReference type="ARBA" id="ARBA00006484"/>
    </source>
</evidence>